<dbReference type="Pfam" id="PF00295">
    <property type="entry name" value="Glyco_hydro_28"/>
    <property type="match status" value="1"/>
</dbReference>
<evidence type="ECO:0000313" key="8">
    <source>
        <dbReference type="EMBL" id="ENN73840.1"/>
    </source>
</evidence>
<dbReference type="InterPro" id="IPR000743">
    <property type="entry name" value="Glyco_hydro_28"/>
</dbReference>
<keyword evidence="2" id="KW-0732">Signal</keyword>
<dbReference type="EMBL" id="KB741105">
    <property type="protein sequence ID" value="ENN73840.1"/>
    <property type="molecule type" value="Genomic_DNA"/>
</dbReference>
<feature type="non-terminal residue" evidence="8">
    <location>
        <position position="1"/>
    </location>
</feature>
<keyword evidence="5 7" id="KW-0326">Glycosidase</keyword>
<comment type="similarity">
    <text evidence="1 7">Belongs to the glycosyl hydrolase 28 family.</text>
</comment>
<dbReference type="Gene3D" id="2.160.20.10">
    <property type="entry name" value="Single-stranded right-handed beta-helix, Pectin lyase-like"/>
    <property type="match status" value="1"/>
</dbReference>
<dbReference type="InterPro" id="IPR050434">
    <property type="entry name" value="Glycosyl_hydrlase_28"/>
</dbReference>
<evidence type="ECO:0000256" key="5">
    <source>
        <dbReference type="ARBA" id="ARBA00023295"/>
    </source>
</evidence>
<keyword evidence="3" id="KW-0677">Repeat</keyword>
<evidence type="ECO:0000256" key="1">
    <source>
        <dbReference type="ARBA" id="ARBA00008834"/>
    </source>
</evidence>
<accession>N6TX03</accession>
<evidence type="ECO:0000256" key="6">
    <source>
        <dbReference type="ARBA" id="ARBA00023316"/>
    </source>
</evidence>
<dbReference type="InterPro" id="IPR012334">
    <property type="entry name" value="Pectin_lyas_fold"/>
</dbReference>
<dbReference type="GO" id="GO:0071555">
    <property type="term" value="P:cell wall organization"/>
    <property type="evidence" value="ECO:0007669"/>
    <property type="project" value="UniProtKB-KW"/>
</dbReference>
<name>N6TX03_DENPD</name>
<evidence type="ECO:0000256" key="3">
    <source>
        <dbReference type="ARBA" id="ARBA00022737"/>
    </source>
</evidence>
<dbReference type="PANTHER" id="PTHR31884:SF1">
    <property type="entry name" value="POLYGALACTURONASE"/>
    <property type="match status" value="1"/>
</dbReference>
<dbReference type="SUPFAM" id="SSF51126">
    <property type="entry name" value="Pectin lyase-like"/>
    <property type="match status" value="1"/>
</dbReference>
<dbReference type="GO" id="GO:0045490">
    <property type="term" value="P:pectin catabolic process"/>
    <property type="evidence" value="ECO:0007669"/>
    <property type="project" value="TreeGrafter"/>
</dbReference>
<evidence type="ECO:0000256" key="2">
    <source>
        <dbReference type="ARBA" id="ARBA00022729"/>
    </source>
</evidence>
<keyword evidence="4 7" id="KW-0378">Hydrolase</keyword>
<sequence length="233" mass="24851">MRIQVENSTVKDLNIKNCPNNCVVLSKSTNLLVTNINIDNYDGYPGVIGAKDAKNTDGFDVAGGSGIEEENSVVINQDDCVAVNGGSNKVFENLRCSGSHGLSFSIKNGDVSDIQFLNSKVEYSNNVIHIKTHNDGDMGSIKNVLYKNIEFTGIDKFAISIQENYPSGDAKANIPITNLTLTNIQGTMTGSNSMALQIVCAQGGCADWHFTDVSVSGAKKSNTCQEVPSGISC</sequence>
<protein>
    <submittedName>
        <fullName evidence="8">Uncharacterized protein</fullName>
    </submittedName>
</protein>
<proteinExistence type="inferred from homology"/>
<dbReference type="HOGENOM" id="CLU_098123_0_0_1"/>
<reference evidence="8" key="1">
    <citation type="journal article" date="2013" name="Genome Biol.">
        <title>Draft genome of the mountain pine beetle, Dendroctonus ponderosae Hopkins, a major forest pest.</title>
        <authorList>
            <person name="Keeling C.I."/>
            <person name="Yuen M.M."/>
            <person name="Liao N.Y."/>
            <person name="Docking T.R."/>
            <person name="Chan S.K."/>
            <person name="Taylor G.A."/>
            <person name="Palmquist D.L."/>
            <person name="Jackman S.D."/>
            <person name="Nguyen A."/>
            <person name="Li M."/>
            <person name="Henderson H."/>
            <person name="Janes J.K."/>
            <person name="Zhao Y."/>
            <person name="Pandoh P."/>
            <person name="Moore R."/>
            <person name="Sperling F.A."/>
            <person name="Huber D.P."/>
            <person name="Birol I."/>
            <person name="Jones S.J."/>
            <person name="Bohlmann J."/>
        </authorList>
    </citation>
    <scope>NUCLEOTIDE SEQUENCE</scope>
</reference>
<keyword evidence="6" id="KW-0961">Cell wall biogenesis/degradation</keyword>
<dbReference type="PANTHER" id="PTHR31884">
    <property type="entry name" value="POLYGALACTURONASE"/>
    <property type="match status" value="1"/>
</dbReference>
<organism evidence="8">
    <name type="scientific">Dendroctonus ponderosae</name>
    <name type="common">Mountain pine beetle</name>
    <dbReference type="NCBI Taxonomy" id="77166"/>
    <lineage>
        <taxon>Eukaryota</taxon>
        <taxon>Metazoa</taxon>
        <taxon>Ecdysozoa</taxon>
        <taxon>Arthropoda</taxon>
        <taxon>Hexapoda</taxon>
        <taxon>Insecta</taxon>
        <taxon>Pterygota</taxon>
        <taxon>Neoptera</taxon>
        <taxon>Endopterygota</taxon>
        <taxon>Coleoptera</taxon>
        <taxon>Polyphaga</taxon>
        <taxon>Cucujiformia</taxon>
        <taxon>Curculionidae</taxon>
        <taxon>Scolytinae</taxon>
        <taxon>Dendroctonus</taxon>
    </lineage>
</organism>
<dbReference type="GO" id="GO:0005576">
    <property type="term" value="C:extracellular region"/>
    <property type="evidence" value="ECO:0007669"/>
    <property type="project" value="TreeGrafter"/>
</dbReference>
<dbReference type="InterPro" id="IPR011050">
    <property type="entry name" value="Pectin_lyase_fold/virulence"/>
</dbReference>
<evidence type="ECO:0000256" key="7">
    <source>
        <dbReference type="RuleBase" id="RU361169"/>
    </source>
</evidence>
<gene>
    <name evidence="8" type="ORF">YQE_09560</name>
</gene>
<evidence type="ECO:0000256" key="4">
    <source>
        <dbReference type="ARBA" id="ARBA00022801"/>
    </source>
</evidence>
<dbReference type="AlphaFoldDB" id="N6TX03"/>
<dbReference type="GO" id="GO:0004650">
    <property type="term" value="F:polygalacturonase activity"/>
    <property type="evidence" value="ECO:0007669"/>
    <property type="project" value="InterPro"/>
</dbReference>